<dbReference type="PANTHER" id="PTHR12550:SF70">
    <property type="entry name" value="JIL-1 ANCHORING AND STABILIZING PROTEIN, ISOFORM A"/>
    <property type="match status" value="1"/>
</dbReference>
<keyword evidence="1" id="KW-0539">Nucleus</keyword>
<feature type="compositionally biased region" description="Polar residues" evidence="2">
    <location>
        <begin position="398"/>
        <end position="410"/>
    </location>
</feature>
<feature type="compositionally biased region" description="Basic and acidic residues" evidence="2">
    <location>
        <begin position="330"/>
        <end position="340"/>
    </location>
</feature>
<feature type="compositionally biased region" description="Basic and acidic residues" evidence="2">
    <location>
        <begin position="348"/>
        <end position="370"/>
    </location>
</feature>
<protein>
    <submittedName>
        <fullName evidence="5">PWWP domain-containing protein 1</fullName>
    </submittedName>
</protein>
<dbReference type="Proteomes" id="UP000187283">
    <property type="component" value="Unassembled WGS sequence"/>
</dbReference>
<dbReference type="SUPFAM" id="SSF47676">
    <property type="entry name" value="Conserved domain common to transcription factors TFIIS, elongin A, CRSP70"/>
    <property type="match status" value="1"/>
</dbReference>
<feature type="compositionally biased region" description="Basic and acidic residues" evidence="2">
    <location>
        <begin position="426"/>
        <end position="440"/>
    </location>
</feature>
<name>A0A1R1XFL9_9FUNG</name>
<evidence type="ECO:0000313" key="5">
    <source>
        <dbReference type="EMBL" id="OMJ13421.1"/>
    </source>
</evidence>
<dbReference type="GO" id="GO:0005634">
    <property type="term" value="C:nucleus"/>
    <property type="evidence" value="ECO:0007669"/>
    <property type="project" value="UniProtKB-SubCell"/>
</dbReference>
<dbReference type="STRING" id="133412.A0A1R1XFL9"/>
<feature type="region of interest" description="Disordered" evidence="2">
    <location>
        <begin position="108"/>
        <end position="222"/>
    </location>
</feature>
<evidence type="ECO:0000259" key="4">
    <source>
        <dbReference type="PROSITE" id="PS51319"/>
    </source>
</evidence>
<dbReference type="InterPro" id="IPR000313">
    <property type="entry name" value="PWWP_dom"/>
</dbReference>
<dbReference type="SUPFAM" id="SSF63748">
    <property type="entry name" value="Tudor/PWWP/MBT"/>
    <property type="match status" value="1"/>
</dbReference>
<dbReference type="Pfam" id="PF08711">
    <property type="entry name" value="Med26"/>
    <property type="match status" value="1"/>
</dbReference>
<dbReference type="Gene3D" id="1.20.930.10">
    <property type="entry name" value="Conserved domain common to transcription factors TFIIS, elongin A, CRSP70"/>
    <property type="match status" value="1"/>
</dbReference>
<feature type="compositionally biased region" description="Polar residues" evidence="2">
    <location>
        <begin position="470"/>
        <end position="501"/>
    </location>
</feature>
<feature type="compositionally biased region" description="Polar residues" evidence="2">
    <location>
        <begin position="371"/>
        <end position="388"/>
    </location>
</feature>
<reference evidence="5 6" key="1">
    <citation type="submission" date="2017-01" db="EMBL/GenBank/DDBJ databases">
        <authorList>
            <person name="Mah S.A."/>
            <person name="Swanson W.J."/>
            <person name="Moy G.W."/>
            <person name="Vacquier V.D."/>
        </authorList>
    </citation>
    <scope>NUCLEOTIDE SEQUENCE [LARGE SCALE GENOMIC DNA]</scope>
    <source>
        <strain evidence="5 6">GSMNP</strain>
    </source>
</reference>
<comment type="subcellular location">
    <subcellularLocation>
        <location evidence="1">Nucleus</location>
    </subcellularLocation>
</comment>
<dbReference type="Pfam" id="PF00855">
    <property type="entry name" value="PWWP"/>
    <property type="match status" value="1"/>
</dbReference>
<evidence type="ECO:0000313" key="6">
    <source>
        <dbReference type="Proteomes" id="UP000187283"/>
    </source>
</evidence>
<accession>A0A1R1XFL9</accession>
<feature type="compositionally biased region" description="Polar residues" evidence="2">
    <location>
        <begin position="187"/>
        <end position="214"/>
    </location>
</feature>
<proteinExistence type="predicted"/>
<dbReference type="InterPro" id="IPR035441">
    <property type="entry name" value="TFIIS/LEDGF_dom_sf"/>
</dbReference>
<evidence type="ECO:0000256" key="1">
    <source>
        <dbReference type="PROSITE-ProRule" id="PRU00649"/>
    </source>
</evidence>
<dbReference type="CDD" id="cd05162">
    <property type="entry name" value="PWWP"/>
    <property type="match status" value="1"/>
</dbReference>
<keyword evidence="6" id="KW-1185">Reference proteome</keyword>
<evidence type="ECO:0000259" key="3">
    <source>
        <dbReference type="PROSITE" id="PS50812"/>
    </source>
</evidence>
<feature type="domain" description="TFIIS N-terminal" evidence="4">
    <location>
        <begin position="229"/>
        <end position="315"/>
    </location>
</feature>
<dbReference type="PANTHER" id="PTHR12550">
    <property type="entry name" value="HEPATOMA-DERIVED GROWTH FACTOR-RELATED"/>
    <property type="match status" value="1"/>
</dbReference>
<sequence length="501" mass="55864">SIGTVCWAKLKGFPWWPAVIMEESILSVEVMKSKPRFGLSYPVMFLGSIDFAWLTSENLEPYKENLERHSIKTKNRKEPKFGLALKQAEDPQEISKLIDLIARETEEEREFLKNGGNLSRSSSDDNSDSENDSDAPKPRKSPKPKSTPAKRRDSAPANTPNKKPKPTPSRSNKKPSSKPDIDSSRKTSSAENDSAPNSLDNNQNSNTKESSPTIDENKQKSGKVYDTLMFLRHRIQRSLLKSDKPAQDLSTIDDYFRKIEKIPMTLELLQTTKMGKLMRRVSILENIPDEDEQKYKIKSRAFDMTSKWRQLVPHRRPSEDPATPNLHPTENAEKSDDSPKLDQSSNLESKESSLHPDKPESDATTSDKPENQVSPPATTEPALNNENKPNVPMDIDLPTSSTSNSNQLPPDSTLEDKPNTDSSDNIDQKIENQPVSKDEPLQSTNTSATETDSKNPSTDTTSIENKDTSTKLSPENIPTPSETKSTSDNITSDTTPAADNS</sequence>
<gene>
    <name evidence="5" type="ORF">AYI70_g8505</name>
</gene>
<dbReference type="OrthoDB" id="62853at2759"/>
<dbReference type="SMART" id="SM00293">
    <property type="entry name" value="PWWP"/>
    <property type="match status" value="1"/>
</dbReference>
<comment type="caution">
    <text evidence="5">The sequence shown here is derived from an EMBL/GenBank/DDBJ whole genome shotgun (WGS) entry which is preliminary data.</text>
</comment>
<feature type="domain" description="PWWP" evidence="3">
    <location>
        <begin position="2"/>
        <end position="65"/>
    </location>
</feature>
<feature type="region of interest" description="Disordered" evidence="2">
    <location>
        <begin position="308"/>
        <end position="501"/>
    </location>
</feature>
<dbReference type="Gene3D" id="2.30.30.140">
    <property type="match status" value="1"/>
</dbReference>
<dbReference type="InterPro" id="IPR017923">
    <property type="entry name" value="TFIIS_N"/>
</dbReference>
<feature type="compositionally biased region" description="Polar residues" evidence="2">
    <location>
        <begin position="441"/>
        <end position="463"/>
    </location>
</feature>
<dbReference type="PROSITE" id="PS51319">
    <property type="entry name" value="TFIIS_N"/>
    <property type="match status" value="1"/>
</dbReference>
<dbReference type="AlphaFoldDB" id="A0A1R1XFL9"/>
<feature type="non-terminal residue" evidence="5">
    <location>
        <position position="1"/>
    </location>
</feature>
<dbReference type="PROSITE" id="PS50812">
    <property type="entry name" value="PWWP"/>
    <property type="match status" value="1"/>
</dbReference>
<evidence type="ECO:0000256" key="2">
    <source>
        <dbReference type="SAM" id="MobiDB-lite"/>
    </source>
</evidence>
<organism evidence="5 6">
    <name type="scientific">Smittium culicis</name>
    <dbReference type="NCBI Taxonomy" id="133412"/>
    <lineage>
        <taxon>Eukaryota</taxon>
        <taxon>Fungi</taxon>
        <taxon>Fungi incertae sedis</taxon>
        <taxon>Zoopagomycota</taxon>
        <taxon>Kickxellomycotina</taxon>
        <taxon>Harpellomycetes</taxon>
        <taxon>Harpellales</taxon>
        <taxon>Legeriomycetaceae</taxon>
        <taxon>Smittium</taxon>
    </lineage>
</organism>
<dbReference type="EMBL" id="LSSN01003492">
    <property type="protein sequence ID" value="OMJ13421.1"/>
    <property type="molecule type" value="Genomic_DNA"/>
</dbReference>